<reference evidence="1" key="1">
    <citation type="submission" date="2022-04" db="EMBL/GenBank/DDBJ databases">
        <title>Jade perch genome.</title>
        <authorList>
            <person name="Chao B."/>
        </authorList>
    </citation>
    <scope>NUCLEOTIDE SEQUENCE</scope>
    <source>
        <strain evidence="1">CB-2022</strain>
    </source>
</reference>
<evidence type="ECO:0000313" key="1">
    <source>
        <dbReference type="EMBL" id="KAI3353783.1"/>
    </source>
</evidence>
<protein>
    <submittedName>
        <fullName evidence="1">Uncharacterized protein</fullName>
    </submittedName>
</protein>
<organism evidence="1 2">
    <name type="scientific">Scortum barcoo</name>
    <name type="common">barcoo grunter</name>
    <dbReference type="NCBI Taxonomy" id="214431"/>
    <lineage>
        <taxon>Eukaryota</taxon>
        <taxon>Metazoa</taxon>
        <taxon>Chordata</taxon>
        <taxon>Craniata</taxon>
        <taxon>Vertebrata</taxon>
        <taxon>Euteleostomi</taxon>
        <taxon>Actinopterygii</taxon>
        <taxon>Neopterygii</taxon>
        <taxon>Teleostei</taxon>
        <taxon>Neoteleostei</taxon>
        <taxon>Acanthomorphata</taxon>
        <taxon>Eupercaria</taxon>
        <taxon>Centrarchiformes</taxon>
        <taxon>Terapontoidei</taxon>
        <taxon>Terapontidae</taxon>
        <taxon>Scortum</taxon>
    </lineage>
</organism>
<keyword evidence="2" id="KW-1185">Reference proteome</keyword>
<name>A0ACB8VGW4_9TELE</name>
<accession>A0ACB8VGW4</accession>
<dbReference type="Proteomes" id="UP000831701">
    <property type="component" value="Chromosome 22"/>
</dbReference>
<comment type="caution">
    <text evidence="1">The sequence shown here is derived from an EMBL/GenBank/DDBJ whole genome shotgun (WGS) entry which is preliminary data.</text>
</comment>
<evidence type="ECO:0000313" key="2">
    <source>
        <dbReference type="Proteomes" id="UP000831701"/>
    </source>
</evidence>
<sequence>MDDSDEPGLVLSHSSSSGSKSAGDKMFSLKKWNAVAMWSWDVECDTCAICRVQVMDACLRCQAENKQEDCVGRSQDMSNMGDLLGLDNLVANTAYLKAQQIDRNKLRKVRHSLTLPKPKRSSALQAAEGKTYESLCERQPIGRKLFQQFLLASNPQCVAASEFLEELSYWSLAEDETREKAKQSILAKFCHPKSDSFLSYLTGEAAERCNELSDKNFDEAVLDEIREATRDFLRGIPFLEYLKSPLFYRFLQWKEYEKQKISNKYFYEFRTLGKGGFGEVCAVQVKHTGQMYACKKLDKRRLKKKGGERFALLEKQILEKVNSLFIVNLAYAYDNKTHLCLVMDLMNGGDLRFHIYQLGERGICMERVVYYMAQITTGILHLHSLNIVYRDMKPENVLLDAKGQCRLSDLGLAVELPKGKTICQKAGTTGYMAPEILRQENYRTSVDWWALGCSIYEMVAARLPFKDFREKVQNDEVTRRTLEDECKFEHKHFDAPTKDIISHFLKKKVKHRLGCRLSLMINHLLCLRNTSGEDPRTHAFFNSINFHRLEAGLVEPPWVPKSNVVYAKDTDEFKDTSDVEDIAFDAKDEKFFREFSTGAVPIQWQKEMIDSGVFDELNDPKLNGHGSKTKDGTNMDPADVVGTREYGERSFRMITSFVVMYPVLDHQKKVTALELALGSIRRLARDPWLTKRLPDYLENC</sequence>
<gene>
    <name evidence="1" type="ORF">L3Q82_005011</name>
</gene>
<proteinExistence type="predicted"/>
<dbReference type="EMBL" id="CM041552">
    <property type="protein sequence ID" value="KAI3353783.1"/>
    <property type="molecule type" value="Genomic_DNA"/>
</dbReference>